<feature type="domain" description="NEL" evidence="8">
    <location>
        <begin position="1873"/>
        <end position="2165"/>
    </location>
</feature>
<dbReference type="Gene3D" id="1.20.58.360">
    <property type="entry name" value="Shigella T3SS effector IpaH defines"/>
    <property type="match status" value="1"/>
</dbReference>
<organism evidence="9 10">
    <name type="scientific">Pseudomonas nabeulensis</name>
    <dbReference type="NCBI Taxonomy" id="2293833"/>
    <lineage>
        <taxon>Bacteria</taxon>
        <taxon>Pseudomonadati</taxon>
        <taxon>Pseudomonadota</taxon>
        <taxon>Gammaproteobacteria</taxon>
        <taxon>Pseudomonadales</taxon>
        <taxon>Pseudomonadaceae</taxon>
        <taxon>Pseudomonas</taxon>
    </lineage>
</organism>
<keyword evidence="6" id="KW-0843">Virulence</keyword>
<keyword evidence="7" id="KW-1035">Host cytoplasm</keyword>
<evidence type="ECO:0000256" key="5">
    <source>
        <dbReference type="ARBA" id="ARBA00022737"/>
    </source>
</evidence>
<dbReference type="GO" id="GO:0016567">
    <property type="term" value="P:protein ubiquitination"/>
    <property type="evidence" value="ECO:0007669"/>
    <property type="project" value="InterPro"/>
</dbReference>
<dbReference type="EMBL" id="QUZT01000063">
    <property type="protein sequence ID" value="TFY88043.1"/>
    <property type="molecule type" value="Genomic_DNA"/>
</dbReference>
<name>A0A4Z0ANQ7_9PSED</name>
<comment type="PTM">
    <text evidence="7">Ubiquitinated in the presence of host E1 ubiquitin-activating enzyme, E2 ubiquitin-conjugating enzyme and ubiquitin.</text>
</comment>
<dbReference type="PANTHER" id="PTHR24373">
    <property type="entry name" value="SLIT RELATED LEUCINE-RICH REPEAT NEURONAL PROTEIN"/>
    <property type="match status" value="1"/>
</dbReference>
<dbReference type="InterPro" id="IPR050328">
    <property type="entry name" value="Dev_Immune_Receptor"/>
</dbReference>
<sequence length="2165" mass="243079">MPNDRSLNGLSGKLQSSEAWARQQSLALIREILAQAMASLTPAQQRTYVRLQRAAHAALDAVEKQNNKLIKRFKIRGVAQLRARLDGQDPEQIFLLTRYLEKLEPPLPWEPRPSGLGLKRLQKRFRRAYDEWKYRSHLSTLSLWEAACLNFDFATGVPQQSGHSFVHASYLSGAKNLTVTQFVAISRDLDLGGQLHTLLQKELGKNGKLESLLATSARACLQFEALEAYRNRANTGVTLALYEQFTKSIDGSGPALDFETLGMSTGVTLLPAVPFVPSGSTTPIPLLLIKVGSLGVLSYFPFRPGGALRYHDDAKSAAEHFLEQLKTSHREHDLGWFARQLPMPEMHDFKRLSRHEQRPTGLSPVAGWLYDTFHRWFPEQSLDSLRFTPDPKHGRAENLVQALTYRHVQRYQANLATLATRRSERDQQALVDGVAAIADEVLQLLLTPMPGGVTGLNRVMQVAVFGSLTYSVVIGINEAAKGEASQFASALADVMDMAVNGQLTSTAGRVHRQRIEGLLRRLGSPRKVTGTNGDAVIWKPDISAYAILDQNLLNGQTANAQGVYAVNGKQYVWLRQGENQWVMEVTFDEKSMRFVLKQANGAHYAPPIVFDPPSQAWVLDLNNAHTLSDIELTERMLPNGSPAVPQADMAHMLLSTAPSRETLDRIWAGAPTPLNLTEGVRRLQADQLLTQLSRDFHRRGHMPPHGDRIVLCLLTQLPGWPVNTQIQVHDAQSRYIETYAATPHQANGGHVLSVKRRDDGTYVSLDAADTTVPPQEHLFELILRQLPGDSTLGREGSPNFTEAQRIARLRLLISQKAQAERLAVFSALTRYADHSRLDVPITDEARHFVPLKVGEPSVEVTPLLKKMTALFSPLTPIQLDQLLKQTPLDDSQQLRFLSDASLPDRVREHLDHHRTAMRIDQVIDGLYHPRAFNPDTDLWAREFASSLLASRVARKFVVTDISSGPAIDRFVPSGPEDTTVELLYYGNGRYRAYDHRSGEIPVSPDHDSFYLAIGSVLHPHERLKMGMNSPVDAQGLRKTLGDVMSAQRSPEGYVTLLDRSLGQYQLGTVLPTELRPNAQGVYEQDGQQLLALAGSVYAITFDNRRLKWRLQHPEKIGVDTPLLEHNHHGAWRLAVENPMGWDDHRLFSRLGPGDYNVDQVTASRILKITDTPPRALREVHSANLPPPPLLADTSKRFRIERDILLFIEAMTTFPINRNARPSLQLLLVTALAGWPNSHALEIVDADGKVLRQYPSSRRADAEYIRITEEQSRGAEPLENIALNNTVTRAILGELPSTQEERLFKLAKKVAEHAYRERAQLFETLYAQSEQSGTPLERRFKAHHPDLPGSAVRAILEHATPRECKQLQDHNQVGLRLAEQARLTANDVRLNRAYEGLYLNALGNPDSEKITLHLLKSVPGWPADLRVDIRGGDTKGELLESAGHPNGERRRVLARRDDGYLAYDSAGRVLNDPADAGQDLLSALSLLFSPLECTALGIVDGLDVTPLQYAIADLALGQRVAIKTLLDLPHIPPWLQPPMRVDSSFTAYPFNMRALWPFTMRQPVDLFSKVQELYPSYTRGQADDLIRSLGNEAAALIELDRRKAEYQTLDYGLTRWAEARYAIDALDLAGLNLGRRRYLAQQIRKAWRQETRQTYIDGVFDVHCLVLQMDGNELPNADFILGTRGFEHIKYLRIGSDAFPLTGNAFLSKFANLTYLKLDCGLSALPTSVTNMAHLENLDLTDNNIVLTPQARSRLNAMTTLQGLYLDANPLGMTPNVTGMNNLRVLTLRNTGIEHWPAGAETLFNLEHLLLQENRITTLPEAVYTDVRLGPLNQHTVLHDNPLNEATLTRIRDYRTRTGIILGGALPGIDHVPPGAADVSPWLASVASSHHEARKQLWEQLKQHEETSPDDAFRVLRDLTHSYAYTHNNTTRQALTDRVWRLLDAMGKSTELRNNVFLNTYVAGTCGDGALLTFIDMEIEHKVHRAKNQPGSRQADRELLALAKSLFYLRHVDRLAENHIERLRQSRIDPDDAEVKLYYRLKLRRDFDLPIQREEMLYSVEEWVAAADITQARNTLMEIGLTQAQQTALEMEDFWIAYLARNYPEPFHTIDDMAQQQTQALNQEIPDKRSDEYLSRRQSIIDLEEAERARLVTQLTKAAQIAQKAN</sequence>
<dbReference type="SMART" id="SM00369">
    <property type="entry name" value="LRR_TYP"/>
    <property type="match status" value="2"/>
</dbReference>
<gene>
    <name evidence="9" type="ORF">DYL61_25080</name>
</gene>
<proteinExistence type="inferred from homology"/>
<evidence type="ECO:0000256" key="2">
    <source>
        <dbReference type="ARBA" id="ARBA00012483"/>
    </source>
</evidence>
<reference evidence="9 10" key="1">
    <citation type="journal article" date="2019" name="Syst. Appl. Microbiol.">
        <title>New species of pathogenic Pseudomonas isolated from citrus in Tunisia: Proposal of Pseudomonas kairouanensis sp. nov. and Pseudomonas nabeulensis sp. nov.</title>
        <authorList>
            <person name="Oueslati M."/>
            <person name="Mulet M."/>
            <person name="Gomila M."/>
            <person name="Berge O."/>
            <person name="Hajlaoui M.R."/>
            <person name="Lalucat J."/>
            <person name="Sadfi-Zouaoui N."/>
            <person name="Garcia-Valdes E."/>
        </authorList>
    </citation>
    <scope>NUCLEOTIDE SEQUENCE [LARGE SCALE GENOMIC DNA]</scope>
    <source>
        <strain evidence="9 10">E10B</strain>
    </source>
</reference>
<dbReference type="InterPro" id="IPR003591">
    <property type="entry name" value="Leu-rich_rpt_typical-subtyp"/>
</dbReference>
<evidence type="ECO:0000256" key="4">
    <source>
        <dbReference type="ARBA" id="ARBA00022729"/>
    </source>
</evidence>
<dbReference type="InterPro" id="IPR029487">
    <property type="entry name" value="NEL_dom"/>
</dbReference>
<evidence type="ECO:0000256" key="3">
    <source>
        <dbReference type="ARBA" id="ARBA00022614"/>
    </source>
</evidence>
<dbReference type="Gene3D" id="3.80.10.10">
    <property type="entry name" value="Ribonuclease Inhibitor"/>
    <property type="match status" value="1"/>
</dbReference>
<comment type="catalytic activity">
    <reaction evidence="1">
        <text>S-ubiquitinyl-[E2 ubiquitin-conjugating enzyme]-L-cysteine + [acceptor protein]-L-lysine = [E2 ubiquitin-conjugating enzyme]-L-cysteine + N(6)-ubiquitinyl-[acceptor protein]-L-lysine.</text>
        <dbReference type="EC" id="2.3.2.27"/>
    </reaction>
</comment>
<dbReference type="OrthoDB" id="1467561at2"/>
<keyword evidence="7" id="KW-0808">Transferase</keyword>
<evidence type="ECO:0000256" key="6">
    <source>
        <dbReference type="ARBA" id="ARBA00023026"/>
    </source>
</evidence>
<dbReference type="InterPro" id="IPR032675">
    <property type="entry name" value="LRR_dom_sf"/>
</dbReference>
<feature type="active site" description="Glycyl thioester intermediate" evidence="7">
    <location>
        <position position="1965"/>
    </location>
</feature>
<dbReference type="SUPFAM" id="SSF52058">
    <property type="entry name" value="L domain-like"/>
    <property type="match status" value="1"/>
</dbReference>
<evidence type="ECO:0000259" key="8">
    <source>
        <dbReference type="PROSITE" id="PS52053"/>
    </source>
</evidence>
<dbReference type="Proteomes" id="UP000297734">
    <property type="component" value="Unassembled WGS sequence"/>
</dbReference>
<keyword evidence="7" id="KW-0964">Secreted</keyword>
<keyword evidence="5" id="KW-0677">Repeat</keyword>
<evidence type="ECO:0000256" key="7">
    <source>
        <dbReference type="PROSITE-ProRule" id="PRU01398"/>
    </source>
</evidence>
<accession>A0A4Z0ANQ7</accession>
<dbReference type="GO" id="GO:0031012">
    <property type="term" value="C:extracellular matrix"/>
    <property type="evidence" value="ECO:0007669"/>
    <property type="project" value="TreeGrafter"/>
</dbReference>
<keyword evidence="7" id="KW-0833">Ubl conjugation pathway</keyword>
<evidence type="ECO:0000313" key="10">
    <source>
        <dbReference type="Proteomes" id="UP000297734"/>
    </source>
</evidence>
<evidence type="ECO:0000313" key="9">
    <source>
        <dbReference type="EMBL" id="TFY88043.1"/>
    </source>
</evidence>
<evidence type="ECO:0000256" key="1">
    <source>
        <dbReference type="ARBA" id="ARBA00000900"/>
    </source>
</evidence>
<keyword evidence="4" id="KW-0732">Signal</keyword>
<keyword evidence="7" id="KW-0832">Ubl conjugation</keyword>
<dbReference type="RefSeq" id="WP_135310565.1">
    <property type="nucleotide sequence ID" value="NZ_QUZT01000063.1"/>
</dbReference>
<dbReference type="PROSITE" id="PS52053">
    <property type="entry name" value="NEL"/>
    <property type="match status" value="1"/>
</dbReference>
<dbReference type="GO" id="GO:0061630">
    <property type="term" value="F:ubiquitin protein ligase activity"/>
    <property type="evidence" value="ECO:0007669"/>
    <property type="project" value="UniProtKB-EC"/>
</dbReference>
<keyword evidence="10" id="KW-1185">Reference proteome</keyword>
<dbReference type="PANTHER" id="PTHR24373:SF383">
    <property type="entry name" value="LEUCINE-RICH REPEAT-CONTAINING PROTEIN 15-LIKE"/>
    <property type="match status" value="1"/>
</dbReference>
<dbReference type="Pfam" id="PF14496">
    <property type="entry name" value="NEL"/>
    <property type="match status" value="1"/>
</dbReference>
<comment type="caution">
    <text evidence="9">The sequence shown here is derived from an EMBL/GenBank/DDBJ whole genome shotgun (WGS) entry which is preliminary data.</text>
</comment>
<keyword evidence="3" id="KW-0433">Leucine-rich repeat</keyword>
<dbReference type="GO" id="GO:0005615">
    <property type="term" value="C:extracellular space"/>
    <property type="evidence" value="ECO:0007669"/>
    <property type="project" value="TreeGrafter"/>
</dbReference>
<dbReference type="EC" id="2.3.2.27" evidence="2"/>
<comment type="similarity">
    <text evidence="7">Belongs to the LRR-containing bacterial E3 ligase family.</text>
</comment>
<protein>
    <recommendedName>
        <fullName evidence="2">RING-type E3 ubiquitin transferase</fullName>
        <ecNumber evidence="2">2.3.2.27</ecNumber>
    </recommendedName>
</protein>